<dbReference type="Pfam" id="PF02518">
    <property type="entry name" value="HATPase_c"/>
    <property type="match status" value="1"/>
</dbReference>
<dbReference type="SUPFAM" id="SSF158472">
    <property type="entry name" value="HAMP domain-like"/>
    <property type="match status" value="1"/>
</dbReference>
<evidence type="ECO:0000256" key="3">
    <source>
        <dbReference type="ARBA" id="ARBA00022553"/>
    </source>
</evidence>
<dbReference type="InterPro" id="IPR003594">
    <property type="entry name" value="HATPase_dom"/>
</dbReference>
<keyword evidence="4" id="KW-0808">Transferase</keyword>
<keyword evidence="2" id="KW-1003">Cell membrane</keyword>
<dbReference type="CDD" id="cd06225">
    <property type="entry name" value="HAMP"/>
    <property type="match status" value="1"/>
</dbReference>
<feature type="transmembrane region" description="Helical" evidence="12">
    <location>
        <begin position="297"/>
        <end position="315"/>
    </location>
</feature>
<proteinExistence type="predicted"/>
<dbReference type="GO" id="GO:0005886">
    <property type="term" value="C:plasma membrane"/>
    <property type="evidence" value="ECO:0007669"/>
    <property type="project" value="UniProtKB-SubCell"/>
</dbReference>
<keyword evidence="11 12" id="KW-0472">Membrane</keyword>
<evidence type="ECO:0000256" key="2">
    <source>
        <dbReference type="ARBA" id="ARBA00022475"/>
    </source>
</evidence>
<dbReference type="EMBL" id="CP106878">
    <property type="protein sequence ID" value="WAA11346.1"/>
    <property type="molecule type" value="Genomic_DNA"/>
</dbReference>
<keyword evidence="10" id="KW-0902">Two-component regulatory system</keyword>
<dbReference type="InterPro" id="IPR003660">
    <property type="entry name" value="HAMP_dom"/>
</dbReference>
<evidence type="ECO:0000256" key="11">
    <source>
        <dbReference type="ARBA" id="ARBA00023136"/>
    </source>
</evidence>
<keyword evidence="3" id="KW-0597">Phosphoprotein</keyword>
<gene>
    <name evidence="14" type="ORF">OE104_11990</name>
</gene>
<dbReference type="AlphaFoldDB" id="A0A9E8LXE6"/>
<sequence length="592" mass="68100">MLTWVHYNNLFLKMFLVLVFSILTVSIIITYQVTSMSEKHFISTFSFTNEKVINQITTSFDTFSYNLATVFHNAQQSGVIKKVLTEKESSAKQLVTSHYEMMQQLNQMYSNIEAYRTSMIMLGKNDQLFTVNYTGDPIDVNKLWEHPITKNTMDRAGKLLFQPYASSGDHPEAIVASKTLIERSSGEIYGVLYIIIFESQFKQFYNNFTSEDNQIVLLNQSGHILSDSEDDLIGRQSITLLNDAKKIVEQNLEWKTDQILGKDYIILAKYLPIYEMYLVNLIDQKLLLNNISNQREIVTLSSIVVFITLGITFVISREMTNPMRKLVREISNMSKYHFSKPVEVEGGYETRQLANAFNQMLKELNVYVQELIQSEQKQRKLELESLQHQINPHFLYNTLTSVNFIVQQGEKEKAIDVIHALISLLQNTIGNISELNTVENEVINLKNYVRINQVRYGDRIKVQYFIANDVTQLLIPKLLLQPFVENAFFHAFNQQKEGIICILIAKKKGILTCEIKDNGDGMDLHGQHPIFSYKKKNAQLFKGIGIRNVNERIRLLYGKDYGVQMQSEIGKGTSVTIKLPIINGKQTLNENN</sequence>
<evidence type="ECO:0000256" key="10">
    <source>
        <dbReference type="ARBA" id="ARBA00023012"/>
    </source>
</evidence>
<dbReference type="PANTHER" id="PTHR34220">
    <property type="entry name" value="SENSOR HISTIDINE KINASE YPDA"/>
    <property type="match status" value="1"/>
</dbReference>
<dbReference type="PROSITE" id="PS50885">
    <property type="entry name" value="HAMP"/>
    <property type="match status" value="1"/>
</dbReference>
<dbReference type="Gene3D" id="3.30.565.10">
    <property type="entry name" value="Histidine kinase-like ATPase, C-terminal domain"/>
    <property type="match status" value="1"/>
</dbReference>
<dbReference type="Proteomes" id="UP001164718">
    <property type="component" value="Chromosome"/>
</dbReference>
<dbReference type="Pfam" id="PF06580">
    <property type="entry name" value="His_kinase"/>
    <property type="match status" value="1"/>
</dbReference>
<dbReference type="InterPro" id="IPR050640">
    <property type="entry name" value="Bact_2-comp_sensor_kinase"/>
</dbReference>
<keyword evidence="7 14" id="KW-0418">Kinase</keyword>
<keyword evidence="8" id="KW-0067">ATP-binding</keyword>
<evidence type="ECO:0000313" key="15">
    <source>
        <dbReference type="Proteomes" id="UP001164718"/>
    </source>
</evidence>
<dbReference type="SMART" id="SM00304">
    <property type="entry name" value="HAMP"/>
    <property type="match status" value="1"/>
</dbReference>
<name>A0A9E8LXE6_9BACI</name>
<dbReference type="Pfam" id="PF00672">
    <property type="entry name" value="HAMP"/>
    <property type="match status" value="1"/>
</dbReference>
<evidence type="ECO:0000313" key="14">
    <source>
        <dbReference type="EMBL" id="WAA11346.1"/>
    </source>
</evidence>
<protein>
    <submittedName>
        <fullName evidence="14">Sensor histidine kinase</fullName>
    </submittedName>
</protein>
<organism evidence="14 15">
    <name type="scientific">Fervidibacillus albus</name>
    <dbReference type="NCBI Taxonomy" id="2980026"/>
    <lineage>
        <taxon>Bacteria</taxon>
        <taxon>Bacillati</taxon>
        <taxon>Bacillota</taxon>
        <taxon>Bacilli</taxon>
        <taxon>Bacillales</taxon>
        <taxon>Bacillaceae</taxon>
        <taxon>Fervidibacillus</taxon>
    </lineage>
</organism>
<dbReference type="InterPro" id="IPR036890">
    <property type="entry name" value="HATPase_C_sf"/>
</dbReference>
<evidence type="ECO:0000256" key="8">
    <source>
        <dbReference type="ARBA" id="ARBA00022840"/>
    </source>
</evidence>
<dbReference type="SUPFAM" id="SSF55874">
    <property type="entry name" value="ATPase domain of HSP90 chaperone/DNA topoisomerase II/histidine kinase"/>
    <property type="match status" value="1"/>
</dbReference>
<dbReference type="Gene3D" id="3.30.450.20">
    <property type="entry name" value="PAS domain"/>
    <property type="match status" value="2"/>
</dbReference>
<dbReference type="RefSeq" id="WP_275419167.1">
    <property type="nucleotide sequence ID" value="NZ_CP106878.1"/>
</dbReference>
<accession>A0A9E8LXE6</accession>
<evidence type="ECO:0000256" key="9">
    <source>
        <dbReference type="ARBA" id="ARBA00022989"/>
    </source>
</evidence>
<feature type="transmembrane region" description="Helical" evidence="12">
    <location>
        <begin position="12"/>
        <end position="33"/>
    </location>
</feature>
<keyword evidence="6" id="KW-0547">Nucleotide-binding</keyword>
<evidence type="ECO:0000259" key="13">
    <source>
        <dbReference type="PROSITE" id="PS50885"/>
    </source>
</evidence>
<evidence type="ECO:0000256" key="12">
    <source>
        <dbReference type="SAM" id="Phobius"/>
    </source>
</evidence>
<dbReference type="GO" id="GO:0000155">
    <property type="term" value="F:phosphorelay sensor kinase activity"/>
    <property type="evidence" value="ECO:0007669"/>
    <property type="project" value="InterPro"/>
</dbReference>
<evidence type="ECO:0000256" key="5">
    <source>
        <dbReference type="ARBA" id="ARBA00022692"/>
    </source>
</evidence>
<evidence type="ECO:0000256" key="7">
    <source>
        <dbReference type="ARBA" id="ARBA00022777"/>
    </source>
</evidence>
<evidence type="ECO:0000256" key="4">
    <source>
        <dbReference type="ARBA" id="ARBA00022679"/>
    </source>
</evidence>
<keyword evidence="9 12" id="KW-1133">Transmembrane helix</keyword>
<reference evidence="14" key="1">
    <citation type="submission" date="2022-09" db="EMBL/GenBank/DDBJ databases">
        <title>Complete Genomes of Fervidibacillus albus and Fervidibacillus halotolerans isolated from tidal flat sediments.</title>
        <authorList>
            <person name="Kwon K.K."/>
            <person name="Yang S.-H."/>
            <person name="Park M.J."/>
            <person name="Oh H.-M."/>
        </authorList>
    </citation>
    <scope>NUCLEOTIDE SEQUENCE</scope>
    <source>
        <strain evidence="14">MEBiC13591</strain>
    </source>
</reference>
<dbReference type="PANTHER" id="PTHR34220:SF11">
    <property type="entry name" value="SENSOR PROTEIN KINASE HPTS"/>
    <property type="match status" value="1"/>
</dbReference>
<dbReference type="GO" id="GO:0005524">
    <property type="term" value="F:ATP binding"/>
    <property type="evidence" value="ECO:0007669"/>
    <property type="project" value="UniProtKB-KW"/>
</dbReference>
<dbReference type="KEGG" id="faf:OE104_11990"/>
<evidence type="ECO:0000256" key="6">
    <source>
        <dbReference type="ARBA" id="ARBA00022741"/>
    </source>
</evidence>
<evidence type="ECO:0000256" key="1">
    <source>
        <dbReference type="ARBA" id="ARBA00004651"/>
    </source>
</evidence>
<keyword evidence="5 12" id="KW-0812">Transmembrane</keyword>
<comment type="subcellular location">
    <subcellularLocation>
        <location evidence="1">Cell membrane</location>
        <topology evidence="1">Multi-pass membrane protein</topology>
    </subcellularLocation>
</comment>
<keyword evidence="15" id="KW-1185">Reference proteome</keyword>
<dbReference type="InterPro" id="IPR010559">
    <property type="entry name" value="Sig_transdc_His_kin_internal"/>
</dbReference>
<feature type="domain" description="HAMP" evidence="13">
    <location>
        <begin position="317"/>
        <end position="369"/>
    </location>
</feature>
<dbReference type="Gene3D" id="6.10.340.10">
    <property type="match status" value="1"/>
</dbReference>